<dbReference type="InterPro" id="IPR003959">
    <property type="entry name" value="ATPase_AAA_core"/>
</dbReference>
<sequence>LNDSRKVEIYVEVQQKISSVASTEQIIQATEQCFENLDHKVTENCLEDFCTAIKKEGNFLKHVDNFKFLDSAGNEYTDVITNMSNIKMKFYVYRLYEDFPEDEMVQHEEEELSAATHWMLPSKGFENLWESLIYDSNIKEGLLNYTQSGLYFADCGVDDKLITWNRVVLLHGPPGTGKTSLCRALAHKLAIRLSDRFKESSLLEVNSHSLFSKWFSESGKLVMKMFQKVEGLASDPHHFVCLLIDEVESLTAARSSASAGTEPSDAIRVVNAVLTQLDRLKRYNNVLILTTSNVTGKIDCAFVDRADIRFFIGFPSAEAVYSILRTCILELCRARVMKMPQEILAFTPSGIHDMEEQDLVASQKLWEISQECAGMSGRALRKLPFLAHAQSIQSNQPTTLNKYFLALSNAVKIMQKEVSQLSQT</sequence>
<keyword evidence="10" id="KW-1185">Reference proteome</keyword>
<dbReference type="Pfam" id="PF00004">
    <property type="entry name" value="AAA"/>
    <property type="match status" value="1"/>
</dbReference>
<dbReference type="Pfam" id="PF23242">
    <property type="entry name" value="AAA_lid_TRIP13_C"/>
    <property type="match status" value="1"/>
</dbReference>
<dbReference type="PANTHER" id="PTHR45991:SF1">
    <property type="entry name" value="PACHYTENE CHECKPOINT PROTEIN 2 HOMOLOG"/>
    <property type="match status" value="1"/>
</dbReference>
<keyword evidence="5" id="KW-0221">Differentiation</keyword>
<evidence type="ECO:0000256" key="5">
    <source>
        <dbReference type="ARBA" id="ARBA00022943"/>
    </source>
</evidence>
<dbReference type="InterPro" id="IPR027417">
    <property type="entry name" value="P-loop_NTPase"/>
</dbReference>
<keyword evidence="3 7" id="KW-0547">Nucleotide-binding</keyword>
<evidence type="ECO:0000256" key="7">
    <source>
        <dbReference type="RuleBase" id="RU003651"/>
    </source>
</evidence>
<dbReference type="FunCoup" id="H2XY62">
    <property type="interactions" value="283"/>
</dbReference>
<dbReference type="FunFam" id="3.40.50.300:FF:000680">
    <property type="entry name" value="pachytene checkpoint protein 2 homolog"/>
    <property type="match status" value="1"/>
</dbReference>
<evidence type="ECO:0000313" key="9">
    <source>
        <dbReference type="Ensembl" id="ENSCINP00000034596.1"/>
    </source>
</evidence>
<keyword evidence="5" id="KW-0896">Oogenesis</keyword>
<organism evidence="9 10">
    <name type="scientific">Ciona intestinalis</name>
    <name type="common">Transparent sea squirt</name>
    <name type="synonym">Ascidia intestinalis</name>
    <dbReference type="NCBI Taxonomy" id="7719"/>
    <lineage>
        <taxon>Eukaryota</taxon>
        <taxon>Metazoa</taxon>
        <taxon>Chordata</taxon>
        <taxon>Tunicata</taxon>
        <taxon>Ascidiacea</taxon>
        <taxon>Phlebobranchia</taxon>
        <taxon>Cionidae</taxon>
        <taxon>Ciona</taxon>
    </lineage>
</organism>
<dbReference type="InterPro" id="IPR003960">
    <property type="entry name" value="ATPase_AAA_CS"/>
</dbReference>
<protein>
    <recommendedName>
        <fullName evidence="2">Pachytene checkpoint protein 2 homolog</fullName>
    </recommendedName>
</protein>
<dbReference type="GO" id="GO:0005694">
    <property type="term" value="C:chromosome"/>
    <property type="evidence" value="ECO:0000318"/>
    <property type="project" value="GO_Central"/>
</dbReference>
<dbReference type="PRINTS" id="PR00300">
    <property type="entry name" value="CLPPROTEASEA"/>
</dbReference>
<accession>H2XY62</accession>
<dbReference type="PANTHER" id="PTHR45991">
    <property type="entry name" value="PACHYTENE CHECKPOINT PROTEIN 2"/>
    <property type="match status" value="1"/>
</dbReference>
<dbReference type="GO" id="GO:0016887">
    <property type="term" value="F:ATP hydrolysis activity"/>
    <property type="evidence" value="ECO:0007669"/>
    <property type="project" value="InterPro"/>
</dbReference>
<keyword evidence="6" id="KW-0469">Meiosis</keyword>
<dbReference type="InParanoid" id="H2XY62"/>
<dbReference type="GO" id="GO:0051598">
    <property type="term" value="P:meiotic recombination checkpoint signaling"/>
    <property type="evidence" value="ECO:0000318"/>
    <property type="project" value="GO_Central"/>
</dbReference>
<dbReference type="Ensembl" id="ENSCINT00000036608.1">
    <property type="protein sequence ID" value="ENSCINP00000034596.1"/>
    <property type="gene ID" value="ENSCING00000020585.1"/>
</dbReference>
<dbReference type="GO" id="GO:0005634">
    <property type="term" value="C:nucleus"/>
    <property type="evidence" value="ECO:0000318"/>
    <property type="project" value="GO_Central"/>
</dbReference>
<dbReference type="OMA" id="NVCDSVQ"/>
<dbReference type="Proteomes" id="UP000008144">
    <property type="component" value="Unassembled WGS sequence"/>
</dbReference>
<dbReference type="STRING" id="7719.ENSCINP00000034596"/>
<dbReference type="GeneTree" id="ENSGT00940000168998"/>
<reference evidence="9" key="3">
    <citation type="submission" date="2025-09" db="UniProtKB">
        <authorList>
            <consortium name="Ensembl"/>
        </authorList>
    </citation>
    <scope>IDENTIFICATION</scope>
</reference>
<evidence type="ECO:0000256" key="2">
    <source>
        <dbReference type="ARBA" id="ARBA00022364"/>
    </source>
</evidence>
<proteinExistence type="inferred from homology"/>
<dbReference type="InterPro" id="IPR001270">
    <property type="entry name" value="ClpA/B"/>
</dbReference>
<feature type="domain" description="AAA+ ATPase" evidence="8">
    <location>
        <begin position="164"/>
        <end position="316"/>
    </location>
</feature>
<evidence type="ECO:0000256" key="1">
    <source>
        <dbReference type="ARBA" id="ARBA00007271"/>
    </source>
</evidence>
<dbReference type="GO" id="GO:0007131">
    <property type="term" value="P:reciprocal meiotic recombination"/>
    <property type="evidence" value="ECO:0000318"/>
    <property type="project" value="GO_Central"/>
</dbReference>
<dbReference type="GO" id="GO:0005524">
    <property type="term" value="F:ATP binding"/>
    <property type="evidence" value="ECO:0007669"/>
    <property type="project" value="UniProtKB-KW"/>
</dbReference>
<evidence type="ECO:0000256" key="4">
    <source>
        <dbReference type="ARBA" id="ARBA00022840"/>
    </source>
</evidence>
<comment type="similarity">
    <text evidence="1">Belongs to the AAA ATPase family. PCH2 subfamily.</text>
</comment>
<dbReference type="CDD" id="cd19508">
    <property type="entry name" value="RecA-like_Pch2-like"/>
    <property type="match status" value="1"/>
</dbReference>
<keyword evidence="4 7" id="KW-0067">ATP-binding</keyword>
<dbReference type="GO" id="GO:0048477">
    <property type="term" value="P:oogenesis"/>
    <property type="evidence" value="ECO:0007669"/>
    <property type="project" value="UniProtKB-KW"/>
</dbReference>
<reference evidence="9" key="2">
    <citation type="submission" date="2025-08" db="UniProtKB">
        <authorList>
            <consortium name="Ensembl"/>
        </authorList>
    </citation>
    <scope>IDENTIFICATION</scope>
</reference>
<dbReference type="AlphaFoldDB" id="H2XY62"/>
<dbReference type="PROSITE" id="PS00674">
    <property type="entry name" value="AAA"/>
    <property type="match status" value="1"/>
</dbReference>
<dbReference type="SMART" id="SM00382">
    <property type="entry name" value="AAA"/>
    <property type="match status" value="1"/>
</dbReference>
<dbReference type="HOGENOM" id="CLU_028208_0_1_1"/>
<dbReference type="SUPFAM" id="SSF52540">
    <property type="entry name" value="P-loop containing nucleoside triphosphate hydrolases"/>
    <property type="match status" value="1"/>
</dbReference>
<dbReference type="InterPro" id="IPR058249">
    <property type="entry name" value="Pch2_C"/>
</dbReference>
<reference evidence="10" key="1">
    <citation type="journal article" date="2002" name="Science">
        <title>The draft genome of Ciona intestinalis: insights into chordate and vertebrate origins.</title>
        <authorList>
            <person name="Dehal P."/>
            <person name="Satou Y."/>
            <person name="Campbell R.K."/>
            <person name="Chapman J."/>
            <person name="Degnan B."/>
            <person name="De Tomaso A."/>
            <person name="Davidson B."/>
            <person name="Di Gregorio A."/>
            <person name="Gelpke M."/>
            <person name="Goodstein D.M."/>
            <person name="Harafuji N."/>
            <person name="Hastings K.E."/>
            <person name="Ho I."/>
            <person name="Hotta K."/>
            <person name="Huang W."/>
            <person name="Kawashima T."/>
            <person name="Lemaire P."/>
            <person name="Martinez D."/>
            <person name="Meinertzhagen I.A."/>
            <person name="Necula S."/>
            <person name="Nonaka M."/>
            <person name="Putnam N."/>
            <person name="Rash S."/>
            <person name="Saiga H."/>
            <person name="Satake M."/>
            <person name="Terry A."/>
            <person name="Yamada L."/>
            <person name="Wang H.G."/>
            <person name="Awazu S."/>
            <person name="Azumi K."/>
            <person name="Boore J."/>
            <person name="Branno M."/>
            <person name="Chin-Bow S."/>
            <person name="DeSantis R."/>
            <person name="Doyle S."/>
            <person name="Francino P."/>
            <person name="Keys D.N."/>
            <person name="Haga S."/>
            <person name="Hayashi H."/>
            <person name="Hino K."/>
            <person name="Imai K.S."/>
            <person name="Inaba K."/>
            <person name="Kano S."/>
            <person name="Kobayashi K."/>
            <person name="Kobayashi M."/>
            <person name="Lee B.I."/>
            <person name="Makabe K.W."/>
            <person name="Manohar C."/>
            <person name="Matassi G."/>
            <person name="Medina M."/>
            <person name="Mochizuki Y."/>
            <person name="Mount S."/>
            <person name="Morishita T."/>
            <person name="Miura S."/>
            <person name="Nakayama A."/>
            <person name="Nishizaka S."/>
            <person name="Nomoto H."/>
            <person name="Ohta F."/>
            <person name="Oishi K."/>
            <person name="Rigoutsos I."/>
            <person name="Sano M."/>
            <person name="Sasaki A."/>
            <person name="Sasakura Y."/>
            <person name="Shoguchi E."/>
            <person name="Shin-i T."/>
            <person name="Spagnuolo A."/>
            <person name="Stainier D."/>
            <person name="Suzuki M.M."/>
            <person name="Tassy O."/>
            <person name="Takatori N."/>
            <person name="Tokuoka M."/>
            <person name="Yagi K."/>
            <person name="Yoshizaki F."/>
            <person name="Wada S."/>
            <person name="Zhang C."/>
            <person name="Hyatt P.D."/>
            <person name="Larimer F."/>
            <person name="Detter C."/>
            <person name="Doggett N."/>
            <person name="Glavina T."/>
            <person name="Hawkins T."/>
            <person name="Richardson P."/>
            <person name="Lucas S."/>
            <person name="Kohara Y."/>
            <person name="Levine M."/>
            <person name="Satoh N."/>
            <person name="Rokhsar D.S."/>
        </authorList>
    </citation>
    <scope>NUCLEOTIDE SEQUENCE [LARGE SCALE GENOMIC DNA]</scope>
</reference>
<evidence type="ECO:0000259" key="8">
    <source>
        <dbReference type="SMART" id="SM00382"/>
    </source>
</evidence>
<dbReference type="InterPro" id="IPR044539">
    <property type="entry name" value="Pch2-like"/>
</dbReference>
<dbReference type="Gene3D" id="3.40.50.300">
    <property type="entry name" value="P-loop containing nucleotide triphosphate hydrolases"/>
    <property type="match status" value="1"/>
</dbReference>
<evidence type="ECO:0000313" key="10">
    <source>
        <dbReference type="Proteomes" id="UP000008144"/>
    </source>
</evidence>
<name>H2XY62_CIOIN</name>
<dbReference type="InterPro" id="IPR003593">
    <property type="entry name" value="AAA+_ATPase"/>
</dbReference>
<evidence type="ECO:0000256" key="6">
    <source>
        <dbReference type="ARBA" id="ARBA00023254"/>
    </source>
</evidence>
<evidence type="ECO:0000256" key="3">
    <source>
        <dbReference type="ARBA" id="ARBA00022741"/>
    </source>
</evidence>